<dbReference type="EMBL" id="FUWO01000025">
    <property type="protein sequence ID" value="SJZ83945.1"/>
    <property type="molecule type" value="Genomic_DNA"/>
</dbReference>
<keyword evidence="5 7" id="KW-1133">Transmembrane helix</keyword>
<protein>
    <submittedName>
        <fullName evidence="10">Small conductance mechanosensitive channel</fullName>
    </submittedName>
</protein>
<dbReference type="SUPFAM" id="SSF50182">
    <property type="entry name" value="Sm-like ribonucleoproteins"/>
    <property type="match status" value="1"/>
</dbReference>
<evidence type="ECO:0000256" key="5">
    <source>
        <dbReference type="ARBA" id="ARBA00022989"/>
    </source>
</evidence>
<dbReference type="Proteomes" id="UP000189941">
    <property type="component" value="Unassembled WGS sequence"/>
</dbReference>
<dbReference type="AlphaFoldDB" id="A0A1T4NXL3"/>
<dbReference type="InterPro" id="IPR049142">
    <property type="entry name" value="MS_channel_1st"/>
</dbReference>
<dbReference type="OrthoDB" id="9809206at2"/>
<dbReference type="InterPro" id="IPR011014">
    <property type="entry name" value="MscS_channel_TM-2"/>
</dbReference>
<dbReference type="GO" id="GO:0008381">
    <property type="term" value="F:mechanosensitive monoatomic ion channel activity"/>
    <property type="evidence" value="ECO:0007669"/>
    <property type="project" value="InterPro"/>
</dbReference>
<dbReference type="Pfam" id="PF00924">
    <property type="entry name" value="MS_channel_2nd"/>
    <property type="match status" value="1"/>
</dbReference>
<comment type="subcellular location">
    <subcellularLocation>
        <location evidence="1">Cell membrane</location>
        <topology evidence="1">Multi-pass membrane protein</topology>
    </subcellularLocation>
</comment>
<feature type="domain" description="Mechanosensitive ion channel transmembrane helices 2/3" evidence="9">
    <location>
        <begin position="78"/>
        <end position="119"/>
    </location>
</feature>
<feature type="domain" description="Mechanosensitive ion channel MscS" evidence="8">
    <location>
        <begin position="122"/>
        <end position="187"/>
    </location>
</feature>
<feature type="transmembrane region" description="Helical" evidence="7">
    <location>
        <begin position="82"/>
        <end position="114"/>
    </location>
</feature>
<accession>A0A1T4NXL3</accession>
<keyword evidence="11" id="KW-1185">Reference proteome</keyword>
<name>A0A1T4NXL3_9LACT</name>
<reference evidence="11" key="1">
    <citation type="submission" date="2017-02" db="EMBL/GenBank/DDBJ databases">
        <authorList>
            <person name="Varghese N."/>
            <person name="Submissions S."/>
        </authorList>
    </citation>
    <scope>NUCLEOTIDE SEQUENCE [LARGE SCALE GENOMIC DNA]</scope>
    <source>
        <strain evidence="11">DSM 15739</strain>
    </source>
</reference>
<evidence type="ECO:0000313" key="11">
    <source>
        <dbReference type="Proteomes" id="UP000189941"/>
    </source>
</evidence>
<dbReference type="Gene3D" id="1.10.287.1260">
    <property type="match status" value="1"/>
</dbReference>
<evidence type="ECO:0000256" key="7">
    <source>
        <dbReference type="SAM" id="Phobius"/>
    </source>
</evidence>
<sequence length="296" mass="33853">MLNQTDQWFQTFIKTQWEERATDILIIIFQLILTYVLFLLIRAFINRIFNYKIQEMLIAKNKNTSRQRVNTLAKVTKNALSYLLYFFLFYTILSILGFPVATLVASAGIASFAFGMGAKEFVTDVINGFFIISEGQFDVDEVIEIPNKGIKGTVQSVGIRSTTLLTPSGQVYYIPNREINIVSNLSRENVGMSIELPISTTTNLALLMQIVERETNRIKEQYAEFLHDEPNIIGLTKNDNQTFSYQIFFKVTNGQQFKLTSKFYELYLTALNEEMTNGVSLNSGEIRVYQQKVTPS</sequence>
<evidence type="ECO:0000256" key="2">
    <source>
        <dbReference type="ARBA" id="ARBA00008017"/>
    </source>
</evidence>
<proteinExistence type="inferred from homology"/>
<dbReference type="InterPro" id="IPR006685">
    <property type="entry name" value="MscS_channel_2nd"/>
</dbReference>
<keyword evidence="6 7" id="KW-0472">Membrane</keyword>
<dbReference type="RefSeq" id="WP_078756566.1">
    <property type="nucleotide sequence ID" value="NZ_FUWO01000025.1"/>
</dbReference>
<evidence type="ECO:0000256" key="6">
    <source>
        <dbReference type="ARBA" id="ARBA00023136"/>
    </source>
</evidence>
<evidence type="ECO:0000259" key="8">
    <source>
        <dbReference type="Pfam" id="PF00924"/>
    </source>
</evidence>
<dbReference type="Gene3D" id="3.30.70.100">
    <property type="match status" value="1"/>
</dbReference>
<evidence type="ECO:0000313" key="10">
    <source>
        <dbReference type="EMBL" id="SJZ83945.1"/>
    </source>
</evidence>
<evidence type="ECO:0000256" key="4">
    <source>
        <dbReference type="ARBA" id="ARBA00022692"/>
    </source>
</evidence>
<organism evidence="10 11">
    <name type="scientific">Globicatella sulfidifaciens DSM 15739</name>
    <dbReference type="NCBI Taxonomy" id="1121925"/>
    <lineage>
        <taxon>Bacteria</taxon>
        <taxon>Bacillati</taxon>
        <taxon>Bacillota</taxon>
        <taxon>Bacilli</taxon>
        <taxon>Lactobacillales</taxon>
        <taxon>Aerococcaceae</taxon>
        <taxon>Globicatella</taxon>
    </lineage>
</organism>
<feature type="transmembrane region" description="Helical" evidence="7">
    <location>
        <begin position="24"/>
        <end position="45"/>
    </location>
</feature>
<dbReference type="InterPro" id="IPR010920">
    <property type="entry name" value="LSM_dom_sf"/>
</dbReference>
<comment type="similarity">
    <text evidence="2">Belongs to the MscS (TC 1.A.23) family.</text>
</comment>
<dbReference type="InterPro" id="IPR023408">
    <property type="entry name" value="MscS_beta-dom_sf"/>
</dbReference>
<evidence type="ECO:0000259" key="9">
    <source>
        <dbReference type="Pfam" id="PF21088"/>
    </source>
</evidence>
<dbReference type="Gene3D" id="2.30.30.60">
    <property type="match status" value="1"/>
</dbReference>
<dbReference type="GO" id="GO:0005886">
    <property type="term" value="C:plasma membrane"/>
    <property type="evidence" value="ECO:0007669"/>
    <property type="project" value="UniProtKB-SubCell"/>
</dbReference>
<keyword evidence="4 7" id="KW-0812">Transmembrane</keyword>
<evidence type="ECO:0000256" key="3">
    <source>
        <dbReference type="ARBA" id="ARBA00022475"/>
    </source>
</evidence>
<evidence type="ECO:0000256" key="1">
    <source>
        <dbReference type="ARBA" id="ARBA00004651"/>
    </source>
</evidence>
<gene>
    <name evidence="10" type="ORF">SAMN02746011_01893</name>
</gene>
<dbReference type="PANTHER" id="PTHR30460">
    <property type="entry name" value="MODERATE CONDUCTANCE MECHANOSENSITIVE CHANNEL YBIO"/>
    <property type="match status" value="1"/>
</dbReference>
<dbReference type="Pfam" id="PF21088">
    <property type="entry name" value="MS_channel_1st"/>
    <property type="match status" value="1"/>
</dbReference>
<dbReference type="PANTHER" id="PTHR30460:SF0">
    <property type="entry name" value="MODERATE CONDUCTANCE MECHANOSENSITIVE CHANNEL YBIO"/>
    <property type="match status" value="1"/>
</dbReference>
<dbReference type="SUPFAM" id="SSF82861">
    <property type="entry name" value="Mechanosensitive channel protein MscS (YggB), transmembrane region"/>
    <property type="match status" value="1"/>
</dbReference>
<dbReference type="InterPro" id="IPR045276">
    <property type="entry name" value="YbiO_bact"/>
</dbReference>
<keyword evidence="3" id="KW-1003">Cell membrane</keyword>
<dbReference type="STRING" id="1121925.SAMN02746011_01893"/>